<dbReference type="SMART" id="SM00343">
    <property type="entry name" value="ZnF_C2HC"/>
    <property type="match status" value="2"/>
</dbReference>
<dbReference type="Proteomes" id="UP000069940">
    <property type="component" value="Unassembled WGS sequence"/>
</dbReference>
<dbReference type="InterPro" id="IPR036875">
    <property type="entry name" value="Znf_CCHC_sf"/>
</dbReference>
<feature type="domain" description="CCHC-type" evidence="3">
    <location>
        <begin position="301"/>
        <end position="317"/>
    </location>
</feature>
<dbReference type="PROSITE" id="PS50158">
    <property type="entry name" value="ZF_CCHC"/>
    <property type="match status" value="2"/>
</dbReference>
<dbReference type="InterPro" id="IPR001878">
    <property type="entry name" value="Znf_CCHC"/>
</dbReference>
<reference evidence="4" key="2">
    <citation type="submission" date="2025-05" db="UniProtKB">
        <authorList>
            <consortium name="EnsemblMetazoa"/>
        </authorList>
    </citation>
    <scope>IDENTIFICATION</scope>
    <source>
        <strain evidence="4">Foshan</strain>
    </source>
</reference>
<dbReference type="RefSeq" id="XP_029730697.2">
    <property type="nucleotide sequence ID" value="XM_029874837.2"/>
</dbReference>
<dbReference type="PANTHER" id="PTHR46242:SF1">
    <property type="entry name" value="ZINC FINGER CCHC DOMAIN-CONTAINING PROTEIN 9"/>
    <property type="match status" value="1"/>
</dbReference>
<keyword evidence="1" id="KW-0863">Zinc-finger</keyword>
<dbReference type="EnsemblMetazoa" id="AALFPA23_017119.R24967">
    <property type="protein sequence ID" value="AALFPA23_017119.P24967"/>
    <property type="gene ID" value="AALFPA23_017119"/>
</dbReference>
<organism evidence="4 5">
    <name type="scientific">Aedes albopictus</name>
    <name type="common">Asian tiger mosquito</name>
    <name type="synonym">Stegomyia albopicta</name>
    <dbReference type="NCBI Taxonomy" id="7160"/>
    <lineage>
        <taxon>Eukaryota</taxon>
        <taxon>Metazoa</taxon>
        <taxon>Ecdysozoa</taxon>
        <taxon>Arthropoda</taxon>
        <taxon>Hexapoda</taxon>
        <taxon>Insecta</taxon>
        <taxon>Pterygota</taxon>
        <taxon>Neoptera</taxon>
        <taxon>Endopterygota</taxon>
        <taxon>Diptera</taxon>
        <taxon>Nematocera</taxon>
        <taxon>Culicoidea</taxon>
        <taxon>Culicidae</taxon>
        <taxon>Culicinae</taxon>
        <taxon>Aedini</taxon>
        <taxon>Aedes</taxon>
        <taxon>Stegomyia</taxon>
    </lineage>
</organism>
<feature type="compositionally biased region" description="Acidic residues" evidence="2">
    <location>
        <begin position="54"/>
        <end position="70"/>
    </location>
</feature>
<dbReference type="InterPro" id="IPR042246">
    <property type="entry name" value="ZCCHC9"/>
</dbReference>
<reference evidence="5" key="1">
    <citation type="journal article" date="2015" name="Proc. Natl. Acad. Sci. U.S.A.">
        <title>Genome sequence of the Asian Tiger mosquito, Aedes albopictus, reveals insights into its biology, genetics, and evolution.</title>
        <authorList>
            <person name="Chen X.G."/>
            <person name="Jiang X."/>
            <person name="Gu J."/>
            <person name="Xu M."/>
            <person name="Wu Y."/>
            <person name="Deng Y."/>
            <person name="Zhang C."/>
            <person name="Bonizzoni M."/>
            <person name="Dermauw W."/>
            <person name="Vontas J."/>
            <person name="Armbruster P."/>
            <person name="Huang X."/>
            <person name="Yang Y."/>
            <person name="Zhang H."/>
            <person name="He W."/>
            <person name="Peng H."/>
            <person name="Liu Y."/>
            <person name="Wu K."/>
            <person name="Chen J."/>
            <person name="Lirakis M."/>
            <person name="Topalis P."/>
            <person name="Van Leeuwen T."/>
            <person name="Hall A.B."/>
            <person name="Jiang X."/>
            <person name="Thorpe C."/>
            <person name="Mueller R.L."/>
            <person name="Sun C."/>
            <person name="Waterhouse R.M."/>
            <person name="Yan G."/>
            <person name="Tu Z.J."/>
            <person name="Fang X."/>
            <person name="James A.A."/>
        </authorList>
    </citation>
    <scope>NUCLEOTIDE SEQUENCE [LARGE SCALE GENOMIC DNA]</scope>
    <source>
        <strain evidence="5">Foshan</strain>
    </source>
</reference>
<dbReference type="PANTHER" id="PTHR46242">
    <property type="entry name" value="ZINC FINGER CCHC DOMAIN-CONTAINING PROTEIN 9 ZCCHC9"/>
    <property type="match status" value="1"/>
</dbReference>
<feature type="region of interest" description="Disordered" evidence="2">
    <location>
        <begin position="46"/>
        <end position="70"/>
    </location>
</feature>
<dbReference type="GeneID" id="109432574"/>
<accession>A0ABM1ZC73</accession>
<feature type="region of interest" description="Disordered" evidence="2">
    <location>
        <begin position="356"/>
        <end position="381"/>
    </location>
</feature>
<sequence>MDAQRLSKAELIAWLQDRHIEFPPSVTVRHLRILFEQEMLREQRNNAAANDPQDGGDQDDEDEAENEEERELNAEIRILQKRKFVADLRREIAAIEAQLNVVNAAPIKPPDFRDIKYSVPCFRGGESYDAEKWIDDFEQACDSVHGDDDFRLMCVRRLMEPGYEGELFLRVDRSKTYQEFKDSFLENFSHVHSVSEIIDTMKKTTFSAAKTTVMGYILKMQEIASRANIDEKQTVQLIVDGFRDRSANIAVLYPATTIAQLKQLAHRYSQLRDMYSAPSSTQIRVKTTAKTASKSSTSDVRCFNCSGVGHFSSACPEPKREIGSCFRCGSTQHKLKECPKPAPAHRQQIALVDDFRRGSARMDDELSDASGGTIPEVNKSD</sequence>
<evidence type="ECO:0000313" key="5">
    <source>
        <dbReference type="Proteomes" id="UP000069940"/>
    </source>
</evidence>
<dbReference type="GeneID" id="115267680"/>
<dbReference type="RefSeq" id="XP_019564463.3">
    <property type="nucleotide sequence ID" value="XM_019708918.3"/>
</dbReference>
<keyword evidence="1" id="KW-0479">Metal-binding</keyword>
<dbReference type="Pfam" id="PF00098">
    <property type="entry name" value="zf-CCHC"/>
    <property type="match status" value="1"/>
</dbReference>
<keyword evidence="5" id="KW-1185">Reference proteome</keyword>
<evidence type="ECO:0000259" key="3">
    <source>
        <dbReference type="PROSITE" id="PS50158"/>
    </source>
</evidence>
<evidence type="ECO:0000313" key="4">
    <source>
        <dbReference type="EnsemblMetazoa" id="AALFPA23_017119.P24967"/>
    </source>
</evidence>
<proteinExistence type="predicted"/>
<feature type="domain" description="CCHC-type" evidence="3">
    <location>
        <begin position="325"/>
        <end position="340"/>
    </location>
</feature>
<name>A0ABM1ZC73_AEDAL</name>
<protein>
    <recommendedName>
        <fullName evidence="3">CCHC-type domain-containing protein</fullName>
    </recommendedName>
</protein>
<evidence type="ECO:0000256" key="1">
    <source>
        <dbReference type="PROSITE-ProRule" id="PRU00047"/>
    </source>
</evidence>
<dbReference type="SUPFAM" id="SSF57756">
    <property type="entry name" value="Retrovirus zinc finger-like domains"/>
    <property type="match status" value="1"/>
</dbReference>
<dbReference type="Gene3D" id="4.10.60.10">
    <property type="entry name" value="Zinc finger, CCHC-type"/>
    <property type="match status" value="1"/>
</dbReference>
<dbReference type="EnsemblMetazoa" id="AALFPA23_016737.R24429">
    <property type="protein sequence ID" value="AALFPA23_016737.P24429"/>
    <property type="gene ID" value="AALFPA23_016737"/>
</dbReference>
<evidence type="ECO:0000256" key="2">
    <source>
        <dbReference type="SAM" id="MobiDB-lite"/>
    </source>
</evidence>
<keyword evidence="1" id="KW-0862">Zinc</keyword>